<dbReference type="InterPro" id="IPR037232">
    <property type="entry name" value="NADH_quin_OxRdtase_su_C/D-like"/>
</dbReference>
<dbReference type="PANTHER" id="PTHR10884:SF14">
    <property type="entry name" value="NADH DEHYDROGENASE [UBIQUINONE] IRON-SULFUR PROTEIN 3, MITOCHONDRIAL"/>
    <property type="match status" value="1"/>
</dbReference>
<dbReference type="Gene3D" id="3.30.460.80">
    <property type="entry name" value="NADH:ubiquinone oxidoreductase, 30kDa subunit"/>
    <property type="match status" value="1"/>
</dbReference>
<dbReference type="InterPro" id="IPR001268">
    <property type="entry name" value="NADH_UbQ_OxRdtase_30kDa_su"/>
</dbReference>
<proteinExistence type="inferred from homology"/>
<sequence length="176" mass="19660">MLQVLEGVATQCVAKQDKGATGHVWSVFLAPGQIVKAARKLYEAEYSLEDVLAMDFEEGFLVHYHFNRWNVEERIVLRVLVSRDNPVVPSIASIFQGAEWHERETRDFHGINFEGNPNLVPLLMPAEDVDVHPLVKTDKVRKSIKDVLSLGEVVTCSAEVEALFAAEEEAEEASDA</sequence>
<reference evidence="3" key="1">
    <citation type="submission" date="2022-08" db="EMBL/GenBank/DDBJ databases">
        <title>Genome Sequence of the sulphate-reducing bacterium, Pseudodesulfovibrio portus JCM14722.</title>
        <authorList>
            <person name="Kondo R."/>
            <person name="Kataoka T."/>
        </authorList>
    </citation>
    <scope>NUCLEOTIDE SEQUENCE</scope>
    <source>
        <strain evidence="3">JCM 14722</strain>
    </source>
</reference>
<dbReference type="SUPFAM" id="SSF143243">
    <property type="entry name" value="Nqo5-like"/>
    <property type="match status" value="1"/>
</dbReference>
<evidence type="ECO:0000256" key="1">
    <source>
        <dbReference type="ARBA" id="ARBA00007569"/>
    </source>
</evidence>
<comment type="similarity">
    <text evidence="1">Belongs to the complex I 30 kDa subunit family.</text>
</comment>
<name>A0ABM8ANW1_9BACT</name>
<evidence type="ECO:0000313" key="4">
    <source>
        <dbReference type="Proteomes" id="UP001061361"/>
    </source>
</evidence>
<dbReference type="Proteomes" id="UP001061361">
    <property type="component" value="Chromosome"/>
</dbReference>
<organism evidence="3 4">
    <name type="scientific">Pseudodesulfovibrio portus</name>
    <dbReference type="NCBI Taxonomy" id="231439"/>
    <lineage>
        <taxon>Bacteria</taxon>
        <taxon>Pseudomonadati</taxon>
        <taxon>Thermodesulfobacteriota</taxon>
        <taxon>Desulfovibrionia</taxon>
        <taxon>Desulfovibrionales</taxon>
        <taxon>Desulfovibrionaceae</taxon>
    </lineage>
</organism>
<protein>
    <recommendedName>
        <fullName evidence="2">NADH:ubiquinone oxidoreductase 30kDa subunit domain-containing protein</fullName>
    </recommendedName>
</protein>
<keyword evidence="4" id="KW-1185">Reference proteome</keyword>
<feature type="domain" description="NADH:ubiquinone oxidoreductase 30kDa subunit" evidence="2">
    <location>
        <begin position="30"/>
        <end position="141"/>
    </location>
</feature>
<dbReference type="Pfam" id="PF00329">
    <property type="entry name" value="Complex1_30kDa"/>
    <property type="match status" value="1"/>
</dbReference>
<dbReference type="RefSeq" id="WP_264983134.1">
    <property type="nucleotide sequence ID" value="NZ_AP026708.1"/>
</dbReference>
<evidence type="ECO:0000259" key="2">
    <source>
        <dbReference type="Pfam" id="PF00329"/>
    </source>
</evidence>
<dbReference type="PANTHER" id="PTHR10884">
    <property type="entry name" value="NADH DEHYDROGENASE UBIQUINONE IRON-SULFUR PROTEIN 3"/>
    <property type="match status" value="1"/>
</dbReference>
<evidence type="ECO:0000313" key="3">
    <source>
        <dbReference type="EMBL" id="BDQ33076.1"/>
    </source>
</evidence>
<accession>A0ABM8ANW1</accession>
<gene>
    <name evidence="3" type="ORF">JCM14722_06180</name>
</gene>
<dbReference type="EMBL" id="AP026708">
    <property type="protein sequence ID" value="BDQ33076.1"/>
    <property type="molecule type" value="Genomic_DNA"/>
</dbReference>